<dbReference type="InterPro" id="IPR012340">
    <property type="entry name" value="NA-bd_OB-fold"/>
</dbReference>
<evidence type="ECO:0000256" key="4">
    <source>
        <dbReference type="ARBA" id="ARBA00022643"/>
    </source>
</evidence>
<evidence type="ECO:0000256" key="2">
    <source>
        <dbReference type="ARBA" id="ARBA00005979"/>
    </source>
</evidence>
<keyword evidence="4" id="KW-0288">FMN</keyword>
<dbReference type="GO" id="GO:0016629">
    <property type="term" value="F:12-oxophytodienoate reductase activity"/>
    <property type="evidence" value="ECO:0007669"/>
    <property type="project" value="TreeGrafter"/>
</dbReference>
<dbReference type="SUPFAM" id="SSF51395">
    <property type="entry name" value="FMN-linked oxidoreductases"/>
    <property type="match status" value="1"/>
</dbReference>
<comment type="similarity">
    <text evidence="2">Belongs to the NADH:flavin oxidoreductase/NADH oxidase family.</text>
</comment>
<dbReference type="PANTHER" id="PTHR22893:SF112">
    <property type="entry name" value="12-OXOPHYTODIENOATE REDUCTASE 3"/>
    <property type="match status" value="1"/>
</dbReference>
<evidence type="ECO:0000256" key="5">
    <source>
        <dbReference type="ARBA" id="ARBA00022857"/>
    </source>
</evidence>
<dbReference type="GO" id="GO:0010181">
    <property type="term" value="F:FMN binding"/>
    <property type="evidence" value="ECO:0007669"/>
    <property type="project" value="InterPro"/>
</dbReference>
<accession>A0A7J6HET3</accession>
<dbReference type="PANTHER" id="PTHR22893">
    <property type="entry name" value="NADH OXIDOREDUCTASE-RELATED"/>
    <property type="match status" value="1"/>
</dbReference>
<dbReference type="AlphaFoldDB" id="A0A7J6HET3"/>
<comment type="caution">
    <text evidence="7">The sequence shown here is derived from an EMBL/GenBank/DDBJ whole genome shotgun (WGS) entry which is preliminary data.</text>
</comment>
<dbReference type="Pfam" id="PF00724">
    <property type="entry name" value="Oxidored_FMN"/>
    <property type="match status" value="1"/>
</dbReference>
<keyword evidence="5" id="KW-0521">NADP</keyword>
<dbReference type="InterPro" id="IPR013785">
    <property type="entry name" value="Aldolase_TIM"/>
</dbReference>
<evidence type="ECO:0000256" key="1">
    <source>
        <dbReference type="ARBA" id="ARBA00001917"/>
    </source>
</evidence>
<dbReference type="EMBL" id="JAATIP010000013">
    <property type="protein sequence ID" value="KAF4393846.1"/>
    <property type="molecule type" value="Genomic_DNA"/>
</dbReference>
<dbReference type="GO" id="GO:0009695">
    <property type="term" value="P:jasmonic acid biosynthetic process"/>
    <property type="evidence" value="ECO:0007669"/>
    <property type="project" value="TreeGrafter"/>
</dbReference>
<name>A0A7J6HET3_CANSA</name>
<dbReference type="Proteomes" id="UP000525078">
    <property type="component" value="Unassembled WGS sequence"/>
</dbReference>
<comment type="cofactor">
    <cofactor evidence="1">
        <name>FMN</name>
        <dbReference type="ChEBI" id="CHEBI:58210"/>
    </cofactor>
</comment>
<gene>
    <name evidence="7" type="ORF">F8388_018337</name>
</gene>
<dbReference type="InterPro" id="IPR001155">
    <property type="entry name" value="OxRdtase_FMN_N"/>
</dbReference>
<dbReference type="Pfam" id="PF03870">
    <property type="entry name" value="RNA_pol_Rpb8"/>
    <property type="match status" value="1"/>
</dbReference>
<protein>
    <recommendedName>
        <fullName evidence="6">NADH:flavin oxidoreductase/NADH oxidase N-terminal domain-containing protein</fullName>
    </recommendedName>
</protein>
<dbReference type="GO" id="GO:0003899">
    <property type="term" value="F:DNA-directed RNA polymerase activity"/>
    <property type="evidence" value="ECO:0007669"/>
    <property type="project" value="InterPro"/>
</dbReference>
<dbReference type="InterPro" id="IPR045247">
    <property type="entry name" value="Oye-like"/>
</dbReference>
<reference evidence="7 8" key="1">
    <citation type="journal article" date="2020" name="bioRxiv">
        <title>Sequence and annotation of 42 cannabis genomes reveals extensive copy number variation in cannabinoid synthesis and pathogen resistance genes.</title>
        <authorList>
            <person name="Mckernan K.J."/>
            <person name="Helbert Y."/>
            <person name="Kane L.T."/>
            <person name="Ebling H."/>
            <person name="Zhang L."/>
            <person name="Liu B."/>
            <person name="Eaton Z."/>
            <person name="Mclaughlin S."/>
            <person name="Kingan S."/>
            <person name="Baybayan P."/>
            <person name="Concepcion G."/>
            <person name="Jordan M."/>
            <person name="Riva A."/>
            <person name="Barbazuk W."/>
            <person name="Harkins T."/>
        </authorList>
    </citation>
    <scope>NUCLEOTIDE SEQUENCE [LARGE SCALE GENOMIC DNA]</scope>
    <source>
        <strain evidence="8">cv. Jamaican Lion 4</strain>
        <tissue evidence="7">Leaf</tissue>
    </source>
</reference>
<evidence type="ECO:0000259" key="6">
    <source>
        <dbReference type="Pfam" id="PF00724"/>
    </source>
</evidence>
<organism evidence="7 8">
    <name type="scientific">Cannabis sativa</name>
    <name type="common">Hemp</name>
    <name type="synonym">Marijuana</name>
    <dbReference type="NCBI Taxonomy" id="3483"/>
    <lineage>
        <taxon>Eukaryota</taxon>
        <taxon>Viridiplantae</taxon>
        <taxon>Streptophyta</taxon>
        <taxon>Embryophyta</taxon>
        <taxon>Tracheophyta</taxon>
        <taxon>Spermatophyta</taxon>
        <taxon>Magnoliopsida</taxon>
        <taxon>eudicotyledons</taxon>
        <taxon>Gunneridae</taxon>
        <taxon>Pentapetalae</taxon>
        <taxon>rosids</taxon>
        <taxon>fabids</taxon>
        <taxon>Rosales</taxon>
        <taxon>Cannabaceae</taxon>
        <taxon>Cannabis</taxon>
    </lineage>
</organism>
<dbReference type="GO" id="GO:0005777">
    <property type="term" value="C:peroxisome"/>
    <property type="evidence" value="ECO:0007669"/>
    <property type="project" value="TreeGrafter"/>
</dbReference>
<feature type="domain" description="NADH:flavin oxidoreductase/NADH oxidase N-terminal" evidence="6">
    <location>
        <begin position="78"/>
        <end position="116"/>
    </location>
</feature>
<dbReference type="GO" id="GO:0006351">
    <property type="term" value="P:DNA-templated transcription"/>
    <property type="evidence" value="ECO:0007669"/>
    <property type="project" value="InterPro"/>
</dbReference>
<evidence type="ECO:0000313" key="8">
    <source>
        <dbReference type="Proteomes" id="UP000525078"/>
    </source>
</evidence>
<dbReference type="InterPro" id="IPR005570">
    <property type="entry name" value="RPABC3"/>
</dbReference>
<proteinExistence type="inferred from homology"/>
<sequence length="117" mass="13229">MRLVIMEVEVRQKKSTKISSTGNPNFNCETTLLSVTRIVAQSEKHGMLLHLDVNTEIYPMKKGDSTSTTMSLQCDRVAISFPHVPGIYKEEQVEAWKKIVDAVHAKGSIIFCQLWHV</sequence>
<evidence type="ECO:0000313" key="7">
    <source>
        <dbReference type="EMBL" id="KAF4393846.1"/>
    </source>
</evidence>
<keyword evidence="3" id="KW-0285">Flavoprotein</keyword>
<dbReference type="GO" id="GO:0031408">
    <property type="term" value="P:oxylipin biosynthetic process"/>
    <property type="evidence" value="ECO:0007669"/>
    <property type="project" value="TreeGrafter"/>
</dbReference>
<dbReference type="SUPFAM" id="SSF50249">
    <property type="entry name" value="Nucleic acid-binding proteins"/>
    <property type="match status" value="1"/>
</dbReference>
<evidence type="ECO:0000256" key="3">
    <source>
        <dbReference type="ARBA" id="ARBA00022630"/>
    </source>
</evidence>
<dbReference type="Gene3D" id="3.20.20.70">
    <property type="entry name" value="Aldolase class I"/>
    <property type="match status" value="1"/>
</dbReference>